<dbReference type="Proteomes" id="UP001341840">
    <property type="component" value="Unassembled WGS sequence"/>
</dbReference>
<keyword evidence="1" id="KW-0812">Transmembrane</keyword>
<dbReference type="EMBL" id="JASCZI010122246">
    <property type="protein sequence ID" value="MED6163997.1"/>
    <property type="molecule type" value="Genomic_DNA"/>
</dbReference>
<feature type="non-terminal residue" evidence="2">
    <location>
        <position position="1"/>
    </location>
</feature>
<evidence type="ECO:0000313" key="3">
    <source>
        <dbReference type="Proteomes" id="UP001341840"/>
    </source>
</evidence>
<evidence type="ECO:0000256" key="1">
    <source>
        <dbReference type="SAM" id="Phobius"/>
    </source>
</evidence>
<keyword evidence="3" id="KW-1185">Reference proteome</keyword>
<proteinExistence type="predicted"/>
<gene>
    <name evidence="2" type="ORF">PIB30_085297</name>
</gene>
<keyword evidence="1" id="KW-0472">Membrane</keyword>
<organism evidence="2 3">
    <name type="scientific">Stylosanthes scabra</name>
    <dbReference type="NCBI Taxonomy" id="79078"/>
    <lineage>
        <taxon>Eukaryota</taxon>
        <taxon>Viridiplantae</taxon>
        <taxon>Streptophyta</taxon>
        <taxon>Embryophyta</taxon>
        <taxon>Tracheophyta</taxon>
        <taxon>Spermatophyta</taxon>
        <taxon>Magnoliopsida</taxon>
        <taxon>eudicotyledons</taxon>
        <taxon>Gunneridae</taxon>
        <taxon>Pentapetalae</taxon>
        <taxon>rosids</taxon>
        <taxon>fabids</taxon>
        <taxon>Fabales</taxon>
        <taxon>Fabaceae</taxon>
        <taxon>Papilionoideae</taxon>
        <taxon>50 kb inversion clade</taxon>
        <taxon>dalbergioids sensu lato</taxon>
        <taxon>Dalbergieae</taxon>
        <taxon>Pterocarpus clade</taxon>
        <taxon>Stylosanthes</taxon>
    </lineage>
</organism>
<keyword evidence="1" id="KW-1133">Transmembrane helix</keyword>
<feature type="transmembrane region" description="Helical" evidence="1">
    <location>
        <begin position="6"/>
        <end position="28"/>
    </location>
</feature>
<protein>
    <submittedName>
        <fullName evidence="2">Uncharacterized protein</fullName>
    </submittedName>
</protein>
<reference evidence="2 3" key="1">
    <citation type="journal article" date="2023" name="Plants (Basel)">
        <title>Bridging the Gap: Combining Genomics and Transcriptomics Approaches to Understand Stylosanthes scabra, an Orphan Legume from the Brazilian Caatinga.</title>
        <authorList>
            <person name="Ferreira-Neto J.R.C."/>
            <person name="da Silva M.D."/>
            <person name="Binneck E."/>
            <person name="de Melo N.F."/>
            <person name="da Silva R.H."/>
            <person name="de Melo A.L.T.M."/>
            <person name="Pandolfi V."/>
            <person name="Bustamante F.O."/>
            <person name="Brasileiro-Vidal A.C."/>
            <person name="Benko-Iseppon A.M."/>
        </authorList>
    </citation>
    <scope>NUCLEOTIDE SEQUENCE [LARGE SCALE GENOMIC DNA]</scope>
    <source>
        <tissue evidence="2">Leaves</tissue>
    </source>
</reference>
<sequence length="120" mass="13587">VFIILYWFVLITMIGNFHLLSLPLRFIAAASALAESKSNGSSVRSSKLIKSAVQVFPEPELDPDHAAQNSYFKSFGEKVENVLQRVEFLQHFKGMFKFKVEEENDFGKIEEACSKVSLIL</sequence>
<evidence type="ECO:0000313" key="2">
    <source>
        <dbReference type="EMBL" id="MED6163997.1"/>
    </source>
</evidence>
<comment type="caution">
    <text evidence="2">The sequence shown here is derived from an EMBL/GenBank/DDBJ whole genome shotgun (WGS) entry which is preliminary data.</text>
</comment>
<name>A0ABU6URP2_9FABA</name>
<accession>A0ABU6URP2</accession>